<evidence type="ECO:0000256" key="2">
    <source>
        <dbReference type="ARBA" id="ARBA00009347"/>
    </source>
</evidence>
<proteinExistence type="inferred from homology"/>
<dbReference type="RefSeq" id="WP_378580320.1">
    <property type="nucleotide sequence ID" value="NZ_JBHSFQ010000052.1"/>
</dbReference>
<dbReference type="SUPFAM" id="SSF47203">
    <property type="entry name" value="Acyl-CoA dehydrogenase C-terminal domain-like"/>
    <property type="match status" value="1"/>
</dbReference>
<dbReference type="EMBL" id="JBHSFQ010000052">
    <property type="protein sequence ID" value="MFC4565909.1"/>
    <property type="molecule type" value="Genomic_DNA"/>
</dbReference>
<sequence>MRFALDAEQELFAATLDRMLGRAGTPAAVRAWASGDHGRGADVWRALAEAGVFALAAPGSGGGPGPLPVELVTAMIEAGRHAVPGPVAEAVAACLLLGDPERVAAIAAGALVPTLAHPPLVPFALDADAAGLVLHLDGGRLHTAVPVRPAAPLRSLDPARRLWAVRSADRLPLGPRAASAVPMGVLAVAAQALGAGLRLVADTVAYARTRHQFGRPIGEFQAVQHRLADAHTALEFARPLLYGAALAMGTPDERRDVSAAKAAASDAAYAAARAALQVHGAIGYTDDHDVSLWIRKARALHTAWGGPALHRARVLAELRAGR</sequence>
<dbReference type="InterPro" id="IPR009075">
    <property type="entry name" value="AcylCo_DH/oxidase_C"/>
</dbReference>
<dbReference type="PANTHER" id="PTHR43884:SF20">
    <property type="entry name" value="ACYL-COA DEHYDROGENASE FADE28"/>
    <property type="match status" value="1"/>
</dbReference>
<dbReference type="Pfam" id="PF02771">
    <property type="entry name" value="Acyl-CoA_dh_N"/>
    <property type="match status" value="1"/>
</dbReference>
<comment type="caution">
    <text evidence="8">The sequence shown here is derived from an EMBL/GenBank/DDBJ whole genome shotgun (WGS) entry which is preliminary data.</text>
</comment>
<evidence type="ECO:0000256" key="4">
    <source>
        <dbReference type="ARBA" id="ARBA00022827"/>
    </source>
</evidence>
<comment type="cofactor">
    <cofactor evidence="1">
        <name>FAD</name>
        <dbReference type="ChEBI" id="CHEBI:57692"/>
    </cofactor>
</comment>
<gene>
    <name evidence="8" type="ORF">ACFO4E_28965</name>
</gene>
<dbReference type="Proteomes" id="UP001595923">
    <property type="component" value="Unassembled WGS sequence"/>
</dbReference>
<dbReference type="Gene3D" id="1.20.140.10">
    <property type="entry name" value="Butyryl-CoA Dehydrogenase, subunit A, domain 3"/>
    <property type="match status" value="1"/>
</dbReference>
<keyword evidence="5" id="KW-0560">Oxidoreductase</keyword>
<dbReference type="SUPFAM" id="SSF56645">
    <property type="entry name" value="Acyl-CoA dehydrogenase NM domain-like"/>
    <property type="match status" value="1"/>
</dbReference>
<evidence type="ECO:0000256" key="5">
    <source>
        <dbReference type="ARBA" id="ARBA00023002"/>
    </source>
</evidence>
<dbReference type="InterPro" id="IPR037069">
    <property type="entry name" value="AcylCoA_DH/ox_N_sf"/>
</dbReference>
<evidence type="ECO:0000313" key="8">
    <source>
        <dbReference type="EMBL" id="MFC4565909.1"/>
    </source>
</evidence>
<dbReference type="InterPro" id="IPR013786">
    <property type="entry name" value="AcylCoA_DH/ox_N"/>
</dbReference>
<reference evidence="9" key="1">
    <citation type="journal article" date="2019" name="Int. J. Syst. Evol. Microbiol.">
        <title>The Global Catalogue of Microorganisms (GCM) 10K type strain sequencing project: providing services to taxonomists for standard genome sequencing and annotation.</title>
        <authorList>
            <consortium name="The Broad Institute Genomics Platform"/>
            <consortium name="The Broad Institute Genome Sequencing Center for Infectious Disease"/>
            <person name="Wu L."/>
            <person name="Ma J."/>
        </authorList>
    </citation>
    <scope>NUCLEOTIDE SEQUENCE [LARGE SCALE GENOMIC DNA]</scope>
    <source>
        <strain evidence="9">XZYJ18</strain>
    </source>
</reference>
<dbReference type="InterPro" id="IPR036250">
    <property type="entry name" value="AcylCo_DH-like_C"/>
</dbReference>
<feature type="domain" description="Acyl-CoA dehydrogenase/oxidase C-terminal" evidence="6">
    <location>
        <begin position="183"/>
        <end position="314"/>
    </location>
</feature>
<name>A0ABV9E6X7_9ACTN</name>
<evidence type="ECO:0000259" key="7">
    <source>
        <dbReference type="Pfam" id="PF02771"/>
    </source>
</evidence>
<accession>A0ABV9E6X7</accession>
<evidence type="ECO:0000256" key="1">
    <source>
        <dbReference type="ARBA" id="ARBA00001974"/>
    </source>
</evidence>
<dbReference type="Pfam" id="PF00441">
    <property type="entry name" value="Acyl-CoA_dh_1"/>
    <property type="match status" value="1"/>
</dbReference>
<evidence type="ECO:0000259" key="6">
    <source>
        <dbReference type="Pfam" id="PF00441"/>
    </source>
</evidence>
<comment type="similarity">
    <text evidence="2">Belongs to the acyl-CoA dehydrogenase family.</text>
</comment>
<organism evidence="8 9">
    <name type="scientific">Nocardiopsis mangrovi</name>
    <dbReference type="NCBI Taxonomy" id="1179818"/>
    <lineage>
        <taxon>Bacteria</taxon>
        <taxon>Bacillati</taxon>
        <taxon>Actinomycetota</taxon>
        <taxon>Actinomycetes</taxon>
        <taxon>Streptosporangiales</taxon>
        <taxon>Nocardiopsidaceae</taxon>
        <taxon>Nocardiopsis</taxon>
    </lineage>
</organism>
<keyword evidence="4" id="KW-0274">FAD</keyword>
<keyword evidence="3" id="KW-0285">Flavoprotein</keyword>
<dbReference type="InterPro" id="IPR009100">
    <property type="entry name" value="AcylCoA_DH/oxidase_NM_dom_sf"/>
</dbReference>
<evidence type="ECO:0000313" key="9">
    <source>
        <dbReference type="Proteomes" id="UP001595923"/>
    </source>
</evidence>
<evidence type="ECO:0000256" key="3">
    <source>
        <dbReference type="ARBA" id="ARBA00022630"/>
    </source>
</evidence>
<feature type="domain" description="Acyl-CoA dehydrogenase/oxidase N-terminal" evidence="7">
    <location>
        <begin position="7"/>
        <end position="85"/>
    </location>
</feature>
<dbReference type="Gene3D" id="1.10.540.10">
    <property type="entry name" value="Acyl-CoA dehydrogenase/oxidase, N-terminal domain"/>
    <property type="match status" value="1"/>
</dbReference>
<keyword evidence="9" id="KW-1185">Reference proteome</keyword>
<protein>
    <submittedName>
        <fullName evidence="8">Acyl-CoA dehydrogenase family protein</fullName>
    </submittedName>
</protein>
<dbReference type="PANTHER" id="PTHR43884">
    <property type="entry name" value="ACYL-COA DEHYDROGENASE"/>
    <property type="match status" value="1"/>
</dbReference>